<keyword evidence="8" id="KW-0460">Magnesium</keyword>
<dbReference type="GO" id="GO:0004520">
    <property type="term" value="F:DNA endonuclease activity"/>
    <property type="evidence" value="ECO:0007669"/>
    <property type="project" value="InterPro"/>
</dbReference>
<evidence type="ECO:0000256" key="9">
    <source>
        <dbReference type="ARBA" id="ARBA00023125"/>
    </source>
</evidence>
<keyword evidence="5" id="KW-0255">Endonuclease</keyword>
<reference evidence="12" key="1">
    <citation type="submission" date="2018-05" db="EMBL/GenBank/DDBJ databases">
        <authorList>
            <person name="Lanie J.A."/>
            <person name="Ng W.-L."/>
            <person name="Kazmierczak K.M."/>
            <person name="Andrzejewski T.M."/>
            <person name="Davidsen T.M."/>
            <person name="Wayne K.J."/>
            <person name="Tettelin H."/>
            <person name="Glass J.I."/>
            <person name="Rusch D."/>
            <person name="Podicherti R."/>
            <person name="Tsui H.-C.T."/>
            <person name="Winkler M.E."/>
        </authorList>
    </citation>
    <scope>NUCLEOTIDE SEQUENCE</scope>
</reference>
<dbReference type="GO" id="GO:0003677">
    <property type="term" value="F:DNA binding"/>
    <property type="evidence" value="ECO:0007669"/>
    <property type="project" value="UniProtKB-KW"/>
</dbReference>
<comment type="similarity">
    <text evidence="1">Belongs to the RuvC family.</text>
</comment>
<evidence type="ECO:0000256" key="8">
    <source>
        <dbReference type="ARBA" id="ARBA00022842"/>
    </source>
</evidence>
<accession>A0A381RAW9</accession>
<dbReference type="AlphaFoldDB" id="A0A381RAW9"/>
<evidence type="ECO:0000256" key="4">
    <source>
        <dbReference type="ARBA" id="ARBA00022723"/>
    </source>
</evidence>
<dbReference type="InterPro" id="IPR002176">
    <property type="entry name" value="X-over_junc_endoDNase_RuvC"/>
</dbReference>
<organism evidence="12">
    <name type="scientific">marine metagenome</name>
    <dbReference type="NCBI Taxonomy" id="408172"/>
    <lineage>
        <taxon>unclassified sequences</taxon>
        <taxon>metagenomes</taxon>
        <taxon>ecological metagenomes</taxon>
    </lineage>
</organism>
<dbReference type="GO" id="GO:0006310">
    <property type="term" value="P:DNA recombination"/>
    <property type="evidence" value="ECO:0007669"/>
    <property type="project" value="UniProtKB-KW"/>
</dbReference>
<evidence type="ECO:0000256" key="10">
    <source>
        <dbReference type="ARBA" id="ARBA00023172"/>
    </source>
</evidence>
<evidence type="ECO:0000256" key="3">
    <source>
        <dbReference type="ARBA" id="ARBA00022722"/>
    </source>
</evidence>
<evidence type="ECO:0000256" key="6">
    <source>
        <dbReference type="ARBA" id="ARBA00022763"/>
    </source>
</evidence>
<dbReference type="InterPro" id="IPR036397">
    <property type="entry name" value="RNaseH_sf"/>
</dbReference>
<dbReference type="PANTHER" id="PTHR30194:SF3">
    <property type="entry name" value="CROSSOVER JUNCTION ENDODEOXYRIBONUCLEASE RUVC"/>
    <property type="match status" value="1"/>
</dbReference>
<keyword evidence="10" id="KW-0233">DNA recombination</keyword>
<evidence type="ECO:0000256" key="11">
    <source>
        <dbReference type="ARBA" id="ARBA00023204"/>
    </source>
</evidence>
<keyword evidence="7" id="KW-0378">Hydrolase</keyword>
<evidence type="ECO:0000256" key="1">
    <source>
        <dbReference type="ARBA" id="ARBA00009518"/>
    </source>
</evidence>
<evidence type="ECO:0000313" key="12">
    <source>
        <dbReference type="EMBL" id="SUZ88862.1"/>
    </source>
</evidence>
<feature type="non-terminal residue" evidence="12">
    <location>
        <position position="1"/>
    </location>
</feature>
<keyword evidence="9" id="KW-0238">DNA-binding</keyword>
<gene>
    <name evidence="12" type="ORF">METZ01_LOCUS41716</name>
</gene>
<dbReference type="NCBIfam" id="TIGR00228">
    <property type="entry name" value="ruvC"/>
    <property type="match status" value="1"/>
</dbReference>
<evidence type="ECO:0000256" key="7">
    <source>
        <dbReference type="ARBA" id="ARBA00022801"/>
    </source>
</evidence>
<dbReference type="Gene3D" id="3.30.420.10">
    <property type="entry name" value="Ribonuclease H-like superfamily/Ribonuclease H"/>
    <property type="match status" value="1"/>
</dbReference>
<protein>
    <submittedName>
        <fullName evidence="12">Uncharacterized protein</fullName>
    </submittedName>
</protein>
<dbReference type="PRINTS" id="PR00696">
    <property type="entry name" value="RSOLVASERUVC"/>
</dbReference>
<dbReference type="GO" id="GO:0006281">
    <property type="term" value="P:DNA repair"/>
    <property type="evidence" value="ECO:0007669"/>
    <property type="project" value="UniProtKB-KW"/>
</dbReference>
<proteinExistence type="inferred from homology"/>
<dbReference type="HAMAP" id="MF_00034">
    <property type="entry name" value="RuvC"/>
    <property type="match status" value="1"/>
</dbReference>
<dbReference type="Pfam" id="PF02075">
    <property type="entry name" value="RuvC"/>
    <property type="match status" value="1"/>
</dbReference>
<dbReference type="FunFam" id="3.30.420.10:FF:000002">
    <property type="entry name" value="Crossover junction endodeoxyribonuclease RuvC"/>
    <property type="match status" value="1"/>
</dbReference>
<dbReference type="NCBIfam" id="NF000711">
    <property type="entry name" value="PRK00039.2-1"/>
    <property type="match status" value="1"/>
</dbReference>
<evidence type="ECO:0000256" key="2">
    <source>
        <dbReference type="ARBA" id="ARBA00022490"/>
    </source>
</evidence>
<keyword evidence="2" id="KW-0963">Cytoplasm</keyword>
<dbReference type="GO" id="GO:0046872">
    <property type="term" value="F:metal ion binding"/>
    <property type="evidence" value="ECO:0007669"/>
    <property type="project" value="UniProtKB-KW"/>
</dbReference>
<dbReference type="PANTHER" id="PTHR30194">
    <property type="entry name" value="CROSSOVER JUNCTION ENDODEOXYRIBONUCLEASE RUVC"/>
    <property type="match status" value="1"/>
</dbReference>
<keyword evidence="11" id="KW-0234">DNA repair</keyword>
<evidence type="ECO:0000256" key="5">
    <source>
        <dbReference type="ARBA" id="ARBA00022759"/>
    </source>
</evidence>
<keyword evidence="6" id="KW-0227">DNA damage</keyword>
<dbReference type="EMBL" id="UINC01001792">
    <property type="protein sequence ID" value="SUZ88862.1"/>
    <property type="molecule type" value="Genomic_DNA"/>
</dbReference>
<keyword evidence="3" id="KW-0540">Nuclease</keyword>
<sequence>VRIIGFDPGLGVSGFGVLEKKGNAVRVICYGAIRTPRTKKLPERLKHLYDEATKLLKTYTPAVMAIEDTFYQKNVKSAMALGQARGALLLAGANAGIPCSEFAPRKVKQSVTGNGAATKEQVQFMVQKILQLDKAPTPIDASDALAIGLCYLNQPKW</sequence>
<keyword evidence="4" id="KW-0479">Metal-binding</keyword>
<dbReference type="SUPFAM" id="SSF53098">
    <property type="entry name" value="Ribonuclease H-like"/>
    <property type="match status" value="1"/>
</dbReference>
<dbReference type="InterPro" id="IPR012337">
    <property type="entry name" value="RNaseH-like_sf"/>
</dbReference>
<dbReference type="CDD" id="cd16962">
    <property type="entry name" value="RuvC"/>
    <property type="match status" value="1"/>
</dbReference>
<dbReference type="GO" id="GO:0016787">
    <property type="term" value="F:hydrolase activity"/>
    <property type="evidence" value="ECO:0007669"/>
    <property type="project" value="UniProtKB-KW"/>
</dbReference>
<name>A0A381RAW9_9ZZZZ</name>